<dbReference type="Proteomes" id="UP000183447">
    <property type="component" value="Unassembled WGS sequence"/>
</dbReference>
<dbReference type="EMBL" id="FPKU01000001">
    <property type="protein sequence ID" value="SFZ83456.1"/>
    <property type="molecule type" value="Genomic_DNA"/>
</dbReference>
<protein>
    <submittedName>
        <fullName evidence="1">Uncharacterized protein</fullName>
    </submittedName>
</protein>
<sequence length="140" mass="15919">MVTERELFAAFIELAVHSSTNFGPACSNESYEPISYLKISDEYDDLEDASELIIERLTEADKPEEYLHSLANCMDTYANTLRKVLADFHSFKRLHSIEAHFGAEPKDQGSQAWQAWSDAWDEHDRHPRFLAPAVTEGALV</sequence>
<reference evidence="1 2" key="1">
    <citation type="submission" date="2016-11" db="EMBL/GenBank/DDBJ databases">
        <authorList>
            <person name="Jaros S."/>
            <person name="Januszkiewicz K."/>
            <person name="Wedrychowicz H."/>
        </authorList>
    </citation>
    <scope>NUCLEOTIDE SEQUENCE [LARGE SCALE GENOMIC DNA]</scope>
    <source>
        <strain evidence="1 2">ATCC 23634</strain>
    </source>
</reference>
<accession>A0A1K2HWM7</accession>
<evidence type="ECO:0000313" key="1">
    <source>
        <dbReference type="EMBL" id="SFZ83456.1"/>
    </source>
</evidence>
<proteinExistence type="predicted"/>
<dbReference type="STRING" id="665118.SAMN02983003_1654"/>
<dbReference type="AlphaFoldDB" id="A0A1K2HWM7"/>
<gene>
    <name evidence="1" type="ORF">SAMN02983003_1654</name>
</gene>
<keyword evidence="2" id="KW-1185">Reference proteome</keyword>
<organism evidence="1 2">
    <name type="scientific">Devosia enhydra</name>
    <dbReference type="NCBI Taxonomy" id="665118"/>
    <lineage>
        <taxon>Bacteria</taxon>
        <taxon>Pseudomonadati</taxon>
        <taxon>Pseudomonadota</taxon>
        <taxon>Alphaproteobacteria</taxon>
        <taxon>Hyphomicrobiales</taxon>
        <taxon>Devosiaceae</taxon>
        <taxon>Devosia</taxon>
    </lineage>
</organism>
<name>A0A1K2HWM7_9HYPH</name>
<evidence type="ECO:0000313" key="2">
    <source>
        <dbReference type="Proteomes" id="UP000183447"/>
    </source>
</evidence>